<reference evidence="9 10" key="1">
    <citation type="submission" date="2023-10" db="EMBL/GenBank/DDBJ databases">
        <title>Characteristics and mechanism of a salt-tolerant marine origin heterotrophic nitrifying- aerobic denitrifying bacteria Marinobacter xestospongiae HN1.</title>
        <authorList>
            <person name="Qi R."/>
        </authorList>
    </citation>
    <scope>NUCLEOTIDE SEQUENCE [LARGE SCALE GENOMIC DNA]</scope>
    <source>
        <strain evidence="9 10">HN1</strain>
    </source>
</reference>
<dbReference type="Gene3D" id="2.40.50.100">
    <property type="match status" value="1"/>
</dbReference>
<dbReference type="RefSeq" id="WP_316974164.1">
    <property type="nucleotide sequence ID" value="NZ_JAWIIJ010000008.1"/>
</dbReference>
<dbReference type="PANTHER" id="PTHR30469:SF11">
    <property type="entry name" value="BLL4320 PROTEIN"/>
    <property type="match status" value="1"/>
</dbReference>
<evidence type="ECO:0000313" key="10">
    <source>
        <dbReference type="Proteomes" id="UP001269819"/>
    </source>
</evidence>
<dbReference type="InterPro" id="IPR058792">
    <property type="entry name" value="Beta-barrel_RND_2"/>
</dbReference>
<sequence>MLKQGMIALAILLMAVAAGAGYQMLAERQTAGEQEQRPPRIVNTAQPRLQQVQDALSAVGTLKSREAVSLTAEVSGRVVAMEFESGGRVRQGQRLVQLDDRQARADLEVAEAQLAEAQRQFDRARRLVTNNSISQSRLDELRTALDVARAQRVAAQTRLDNHRIEAPFSGVVGLSDLSLGSYLSVGDVIATLDDTSRMELGFSVPERFLGQLHRGQRVEGTTPAFSGERFAGTLIELGSRVSELSRTLPVRAQVDNPDGRLRPGQFMSVRLTLAEREALVIPEQAMLIRGGASYVFTVVDGQARRTTVTVGQRQPGWVEILEGLELDDQVVITGQDRLSSGDPVKVVDDDSAIPPSHLARAPGAAS</sequence>
<evidence type="ECO:0000256" key="3">
    <source>
        <dbReference type="SAM" id="Coils"/>
    </source>
</evidence>
<keyword evidence="10" id="KW-1185">Reference proteome</keyword>
<dbReference type="EMBL" id="JAWIIJ010000008">
    <property type="protein sequence ID" value="MDV2079650.1"/>
    <property type="molecule type" value="Genomic_DNA"/>
</dbReference>
<dbReference type="Pfam" id="PF25876">
    <property type="entry name" value="HH_MFP_RND"/>
    <property type="match status" value="1"/>
</dbReference>
<dbReference type="InterPro" id="IPR058637">
    <property type="entry name" value="YknX-like_C"/>
</dbReference>
<name>A0ABU3VZD0_9GAMM</name>
<proteinExistence type="inferred from homology"/>
<dbReference type="InterPro" id="IPR006143">
    <property type="entry name" value="RND_pump_MFP"/>
</dbReference>
<organism evidence="9 10">
    <name type="scientific">Marinobacter xestospongiae</name>
    <dbReference type="NCBI Taxonomy" id="994319"/>
    <lineage>
        <taxon>Bacteria</taxon>
        <taxon>Pseudomonadati</taxon>
        <taxon>Pseudomonadota</taxon>
        <taxon>Gammaproteobacteria</taxon>
        <taxon>Pseudomonadales</taxon>
        <taxon>Marinobacteraceae</taxon>
        <taxon>Marinobacter</taxon>
    </lineage>
</organism>
<comment type="similarity">
    <text evidence="1">Belongs to the membrane fusion protein (MFP) (TC 8.A.1) family.</text>
</comment>
<dbReference type="Gene3D" id="2.40.420.20">
    <property type="match status" value="1"/>
</dbReference>
<feature type="domain" description="Multidrug resistance protein MdtA-like alpha-helical hairpin" evidence="5">
    <location>
        <begin position="101"/>
        <end position="164"/>
    </location>
</feature>
<comment type="caution">
    <text evidence="9">The sequence shown here is derived from an EMBL/GenBank/DDBJ whole genome shotgun (WGS) entry which is preliminary data.</text>
</comment>
<feature type="coiled-coil region" evidence="3">
    <location>
        <begin position="100"/>
        <end position="165"/>
    </location>
</feature>
<dbReference type="InterPro" id="IPR058624">
    <property type="entry name" value="MdtA-like_HH"/>
</dbReference>
<evidence type="ECO:0000259" key="8">
    <source>
        <dbReference type="Pfam" id="PF25989"/>
    </source>
</evidence>
<dbReference type="Gene3D" id="2.40.30.170">
    <property type="match status" value="1"/>
</dbReference>
<feature type="domain" description="YknX-like C-terminal permuted SH3-like" evidence="8">
    <location>
        <begin position="278"/>
        <end position="346"/>
    </location>
</feature>
<dbReference type="Pfam" id="PF25989">
    <property type="entry name" value="YknX_C"/>
    <property type="match status" value="1"/>
</dbReference>
<evidence type="ECO:0000313" key="9">
    <source>
        <dbReference type="EMBL" id="MDV2079650.1"/>
    </source>
</evidence>
<feature type="domain" description="CusB-like beta-barrel" evidence="7">
    <location>
        <begin position="202"/>
        <end position="272"/>
    </location>
</feature>
<evidence type="ECO:0000259" key="7">
    <source>
        <dbReference type="Pfam" id="PF25954"/>
    </source>
</evidence>
<feature type="domain" description="Multidrug resistance protein MdtA-like barrel-sandwich hybrid" evidence="6">
    <location>
        <begin position="67"/>
        <end position="187"/>
    </location>
</feature>
<dbReference type="NCBIfam" id="TIGR01730">
    <property type="entry name" value="RND_mfp"/>
    <property type="match status" value="1"/>
</dbReference>
<evidence type="ECO:0000256" key="1">
    <source>
        <dbReference type="ARBA" id="ARBA00009477"/>
    </source>
</evidence>
<evidence type="ECO:0000259" key="5">
    <source>
        <dbReference type="Pfam" id="PF25876"/>
    </source>
</evidence>
<dbReference type="Proteomes" id="UP001269819">
    <property type="component" value="Unassembled WGS sequence"/>
</dbReference>
<accession>A0ABU3VZD0</accession>
<evidence type="ECO:0000259" key="6">
    <source>
        <dbReference type="Pfam" id="PF25917"/>
    </source>
</evidence>
<keyword evidence="2 3" id="KW-0175">Coiled coil</keyword>
<dbReference type="PANTHER" id="PTHR30469">
    <property type="entry name" value="MULTIDRUG RESISTANCE PROTEIN MDTA"/>
    <property type="match status" value="1"/>
</dbReference>
<dbReference type="SUPFAM" id="SSF111369">
    <property type="entry name" value="HlyD-like secretion proteins"/>
    <property type="match status" value="1"/>
</dbReference>
<dbReference type="Gene3D" id="1.10.287.470">
    <property type="entry name" value="Helix hairpin bin"/>
    <property type="match status" value="1"/>
</dbReference>
<feature type="region of interest" description="Disordered" evidence="4">
    <location>
        <begin position="339"/>
        <end position="366"/>
    </location>
</feature>
<gene>
    <name evidence="9" type="ORF">RYS15_13230</name>
</gene>
<dbReference type="Pfam" id="PF25917">
    <property type="entry name" value="BSH_RND"/>
    <property type="match status" value="1"/>
</dbReference>
<evidence type="ECO:0000256" key="2">
    <source>
        <dbReference type="ARBA" id="ARBA00023054"/>
    </source>
</evidence>
<evidence type="ECO:0000256" key="4">
    <source>
        <dbReference type="SAM" id="MobiDB-lite"/>
    </source>
</evidence>
<protein>
    <submittedName>
        <fullName evidence="9">Efflux RND transporter periplasmic adaptor subunit</fullName>
    </submittedName>
</protein>
<dbReference type="Pfam" id="PF25954">
    <property type="entry name" value="Beta-barrel_RND_2"/>
    <property type="match status" value="1"/>
</dbReference>
<dbReference type="InterPro" id="IPR058625">
    <property type="entry name" value="MdtA-like_BSH"/>
</dbReference>